<dbReference type="EMBL" id="WTVS01000047">
    <property type="protein sequence ID" value="NMF99554.1"/>
    <property type="molecule type" value="Genomic_DNA"/>
</dbReference>
<evidence type="ECO:0000259" key="1">
    <source>
        <dbReference type="Pfam" id="PF12728"/>
    </source>
</evidence>
<comment type="caution">
    <text evidence="2">The sequence shown here is derived from an EMBL/GenBank/DDBJ whole genome shotgun (WGS) entry which is preliminary data.</text>
</comment>
<proteinExistence type="predicted"/>
<sequence>MGLINYKRTVEKLGAGGDGPCKRTVEGMVKRGEFPAPIRVSPRRVMFDETEVDAWIESRRRQGGPRHERATTT</sequence>
<dbReference type="Pfam" id="PF12728">
    <property type="entry name" value="HTH_17"/>
    <property type="match status" value="1"/>
</dbReference>
<evidence type="ECO:0000313" key="3">
    <source>
        <dbReference type="Proteomes" id="UP000634522"/>
    </source>
</evidence>
<gene>
    <name evidence="2" type="ORF">GPA27_19435</name>
</gene>
<accession>A0ABX1NJV8</accession>
<keyword evidence="3" id="KW-1185">Reference proteome</keyword>
<evidence type="ECO:0000313" key="2">
    <source>
        <dbReference type="EMBL" id="NMF99554.1"/>
    </source>
</evidence>
<dbReference type="RefSeq" id="WP_169142147.1">
    <property type="nucleotide sequence ID" value="NZ_WTVS01000047.1"/>
</dbReference>
<organism evidence="2 3">
    <name type="scientific">Aromatoleum toluolicum</name>
    <dbReference type="NCBI Taxonomy" id="90060"/>
    <lineage>
        <taxon>Bacteria</taxon>
        <taxon>Pseudomonadati</taxon>
        <taxon>Pseudomonadota</taxon>
        <taxon>Betaproteobacteria</taxon>
        <taxon>Rhodocyclales</taxon>
        <taxon>Rhodocyclaceae</taxon>
        <taxon>Aromatoleum</taxon>
    </lineage>
</organism>
<dbReference type="InterPro" id="IPR041657">
    <property type="entry name" value="HTH_17"/>
</dbReference>
<feature type="domain" description="Helix-turn-helix" evidence="1">
    <location>
        <begin position="21"/>
        <end position="60"/>
    </location>
</feature>
<reference evidence="2 3" key="1">
    <citation type="submission" date="2019-12" db="EMBL/GenBank/DDBJ databases">
        <title>Comparative genomics gives insights into the taxonomy of the Azoarcus-Aromatoleum group and reveals separate origins of nif in the plant-associated Azoarcus and non-plant-associated Aromatoleum sub-groups.</title>
        <authorList>
            <person name="Lafos M."/>
            <person name="Maluk M."/>
            <person name="Batista M."/>
            <person name="Junghare M."/>
            <person name="Carmona M."/>
            <person name="Faoro H."/>
            <person name="Cruz L.M."/>
            <person name="Battistoni F."/>
            <person name="De Souza E."/>
            <person name="Pedrosa F."/>
            <person name="Chen W.-M."/>
            <person name="Poole P.S."/>
            <person name="Dixon R.A."/>
            <person name="James E.K."/>
        </authorList>
    </citation>
    <scope>NUCLEOTIDE SEQUENCE [LARGE SCALE GENOMIC DNA]</scope>
    <source>
        <strain evidence="2 3">T</strain>
    </source>
</reference>
<protein>
    <submittedName>
        <fullName evidence="2">AlpA family phage regulatory protein</fullName>
    </submittedName>
</protein>
<name>A0ABX1NJV8_9RHOO</name>
<dbReference type="Proteomes" id="UP000634522">
    <property type="component" value="Unassembled WGS sequence"/>
</dbReference>